<evidence type="ECO:0000313" key="2">
    <source>
        <dbReference type="Proteomes" id="UP001307889"/>
    </source>
</evidence>
<protein>
    <submittedName>
        <fullName evidence="1">Uncharacterized protein</fullName>
    </submittedName>
</protein>
<evidence type="ECO:0000313" key="1">
    <source>
        <dbReference type="EMBL" id="BET02624.1"/>
    </source>
</evidence>
<keyword evidence="2" id="KW-1185">Reference proteome</keyword>
<accession>A0ABN7BEB6</accession>
<proteinExistence type="predicted"/>
<organism evidence="1 2">
    <name type="scientific">Nesidiocoris tenuis</name>
    <dbReference type="NCBI Taxonomy" id="355587"/>
    <lineage>
        <taxon>Eukaryota</taxon>
        <taxon>Metazoa</taxon>
        <taxon>Ecdysozoa</taxon>
        <taxon>Arthropoda</taxon>
        <taxon>Hexapoda</taxon>
        <taxon>Insecta</taxon>
        <taxon>Pterygota</taxon>
        <taxon>Neoptera</taxon>
        <taxon>Paraneoptera</taxon>
        <taxon>Hemiptera</taxon>
        <taxon>Heteroptera</taxon>
        <taxon>Panheteroptera</taxon>
        <taxon>Cimicomorpha</taxon>
        <taxon>Miridae</taxon>
        <taxon>Dicyphina</taxon>
        <taxon>Nesidiocoris</taxon>
    </lineage>
</organism>
<reference evidence="1 2" key="1">
    <citation type="submission" date="2023-09" db="EMBL/GenBank/DDBJ databases">
        <title>Nesidiocoris tenuis whole genome shotgun sequence.</title>
        <authorList>
            <person name="Shibata T."/>
            <person name="Shimoda M."/>
            <person name="Kobayashi T."/>
            <person name="Uehara T."/>
        </authorList>
    </citation>
    <scope>NUCLEOTIDE SEQUENCE [LARGE SCALE GENOMIC DNA]</scope>
    <source>
        <strain evidence="1 2">Japan</strain>
    </source>
</reference>
<gene>
    <name evidence="1" type="ORF">NTJ_15442</name>
</gene>
<dbReference type="Proteomes" id="UP001307889">
    <property type="component" value="Chromosome 14"/>
</dbReference>
<dbReference type="EMBL" id="AP028922">
    <property type="protein sequence ID" value="BET02624.1"/>
    <property type="molecule type" value="Genomic_DNA"/>
</dbReference>
<name>A0ABN7BEB6_9HEMI</name>
<sequence length="77" mass="8575">MEKGSEPERDRREKVLPSVTPEKGIVLPFASRFPLSLSHAVAAIFPHISNSQSVRTNFRCKQIRPDIRNISVSQGCG</sequence>